<comment type="function">
    <text evidence="8">Ligates lysine onto the cytidine present at position 34 of the AUA codon-specific tRNA(Ile) that contains the anticodon CAU, in an ATP-dependent manner. Cytidine is converted to lysidine, thus changing the amino acid specificity of the tRNA from methionine to isoleucine.</text>
</comment>
<keyword evidence="3 8" id="KW-0436">Ligase</keyword>
<dbReference type="STRING" id="1178516.AWR27_11990"/>
<dbReference type="GO" id="GO:0005524">
    <property type="term" value="F:ATP binding"/>
    <property type="evidence" value="ECO:0007669"/>
    <property type="project" value="UniProtKB-UniRule"/>
</dbReference>
<dbReference type="EC" id="6.3.4.19" evidence="8"/>
<organism evidence="10 11">
    <name type="scientific">Spirosoma montaniterrae</name>
    <dbReference type="NCBI Taxonomy" id="1178516"/>
    <lineage>
        <taxon>Bacteria</taxon>
        <taxon>Pseudomonadati</taxon>
        <taxon>Bacteroidota</taxon>
        <taxon>Cytophagia</taxon>
        <taxon>Cytophagales</taxon>
        <taxon>Cytophagaceae</taxon>
        <taxon>Spirosoma</taxon>
    </lineage>
</organism>
<evidence type="ECO:0000256" key="7">
    <source>
        <dbReference type="ARBA" id="ARBA00048539"/>
    </source>
</evidence>
<keyword evidence="4 8" id="KW-0819">tRNA processing</keyword>
<dbReference type="RefSeq" id="WP_077131413.1">
    <property type="nucleotide sequence ID" value="NZ_CP014263.1"/>
</dbReference>
<dbReference type="GO" id="GO:0005737">
    <property type="term" value="C:cytoplasm"/>
    <property type="evidence" value="ECO:0007669"/>
    <property type="project" value="UniProtKB-SubCell"/>
</dbReference>
<dbReference type="InterPro" id="IPR014729">
    <property type="entry name" value="Rossmann-like_a/b/a_fold"/>
</dbReference>
<evidence type="ECO:0000256" key="8">
    <source>
        <dbReference type="HAMAP-Rule" id="MF_01161"/>
    </source>
</evidence>
<keyword evidence="2 8" id="KW-0963">Cytoplasm</keyword>
<dbReference type="EMBL" id="CP014263">
    <property type="protein sequence ID" value="AQG79983.1"/>
    <property type="molecule type" value="Genomic_DNA"/>
</dbReference>
<dbReference type="PANTHER" id="PTHR43033:SF1">
    <property type="entry name" value="TRNA(ILE)-LYSIDINE SYNTHASE-RELATED"/>
    <property type="match status" value="1"/>
</dbReference>
<dbReference type="GO" id="GO:0032267">
    <property type="term" value="F:tRNA(Ile)-lysidine synthase activity"/>
    <property type="evidence" value="ECO:0007669"/>
    <property type="project" value="UniProtKB-EC"/>
</dbReference>
<protein>
    <recommendedName>
        <fullName evidence="8">tRNA(Ile)-lysidine synthase</fullName>
        <ecNumber evidence="8">6.3.4.19</ecNumber>
    </recommendedName>
    <alternativeName>
        <fullName evidence="8">tRNA(Ile)-2-lysyl-cytidine synthase</fullName>
    </alternativeName>
    <alternativeName>
        <fullName evidence="8">tRNA(Ile)-lysidine synthetase</fullName>
    </alternativeName>
</protein>
<dbReference type="SUPFAM" id="SSF52402">
    <property type="entry name" value="Adenine nucleotide alpha hydrolases-like"/>
    <property type="match status" value="1"/>
</dbReference>
<dbReference type="NCBIfam" id="TIGR02433">
    <property type="entry name" value="lysidine_TilS_C"/>
    <property type="match status" value="1"/>
</dbReference>
<evidence type="ECO:0000256" key="1">
    <source>
        <dbReference type="ARBA" id="ARBA00004496"/>
    </source>
</evidence>
<dbReference type="AlphaFoldDB" id="A0A1P9WXA9"/>
<feature type="binding site" evidence="8">
    <location>
        <begin position="27"/>
        <end position="32"/>
    </location>
    <ligand>
        <name>ATP</name>
        <dbReference type="ChEBI" id="CHEBI:30616"/>
    </ligand>
</feature>
<dbReference type="CDD" id="cd01992">
    <property type="entry name" value="TilS_N"/>
    <property type="match status" value="1"/>
</dbReference>
<dbReference type="GO" id="GO:0006400">
    <property type="term" value="P:tRNA modification"/>
    <property type="evidence" value="ECO:0007669"/>
    <property type="project" value="UniProtKB-UniRule"/>
</dbReference>
<comment type="catalytic activity">
    <reaction evidence="7 8">
        <text>cytidine(34) in tRNA(Ile2) + L-lysine + ATP = lysidine(34) in tRNA(Ile2) + AMP + diphosphate + H(+)</text>
        <dbReference type="Rhea" id="RHEA:43744"/>
        <dbReference type="Rhea" id="RHEA-COMP:10625"/>
        <dbReference type="Rhea" id="RHEA-COMP:10670"/>
        <dbReference type="ChEBI" id="CHEBI:15378"/>
        <dbReference type="ChEBI" id="CHEBI:30616"/>
        <dbReference type="ChEBI" id="CHEBI:32551"/>
        <dbReference type="ChEBI" id="CHEBI:33019"/>
        <dbReference type="ChEBI" id="CHEBI:82748"/>
        <dbReference type="ChEBI" id="CHEBI:83665"/>
        <dbReference type="ChEBI" id="CHEBI:456215"/>
        <dbReference type="EC" id="6.3.4.19"/>
    </reaction>
</comment>
<reference evidence="10 11" key="1">
    <citation type="submission" date="2016-01" db="EMBL/GenBank/DDBJ databases">
        <authorList>
            <person name="Oliw E.H."/>
        </authorList>
    </citation>
    <scope>NUCLEOTIDE SEQUENCE [LARGE SCALE GENOMIC DNA]</scope>
    <source>
        <strain evidence="10 11">DY10</strain>
    </source>
</reference>
<evidence type="ECO:0000259" key="9">
    <source>
        <dbReference type="SMART" id="SM00977"/>
    </source>
</evidence>
<dbReference type="HAMAP" id="MF_01161">
    <property type="entry name" value="tRNA_Ile_lys_synt"/>
    <property type="match status" value="1"/>
</dbReference>
<dbReference type="PANTHER" id="PTHR43033">
    <property type="entry name" value="TRNA(ILE)-LYSIDINE SYNTHASE-RELATED"/>
    <property type="match status" value="1"/>
</dbReference>
<dbReference type="InterPro" id="IPR012795">
    <property type="entry name" value="tRNA_Ile_lys_synt_N"/>
</dbReference>
<evidence type="ECO:0000313" key="11">
    <source>
        <dbReference type="Proteomes" id="UP000187941"/>
    </source>
</evidence>
<proteinExistence type="inferred from homology"/>
<evidence type="ECO:0000256" key="3">
    <source>
        <dbReference type="ARBA" id="ARBA00022598"/>
    </source>
</evidence>
<dbReference type="InterPro" id="IPR012796">
    <property type="entry name" value="Lysidine-tRNA-synth_C"/>
</dbReference>
<dbReference type="Proteomes" id="UP000187941">
    <property type="component" value="Chromosome"/>
</dbReference>
<keyword evidence="6 8" id="KW-0067">ATP-binding</keyword>
<evidence type="ECO:0000313" key="10">
    <source>
        <dbReference type="EMBL" id="AQG79983.1"/>
    </source>
</evidence>
<comment type="domain">
    <text evidence="8">The N-terminal region contains the highly conserved SGGXDS motif, predicted to be a P-loop motif involved in ATP binding.</text>
</comment>
<gene>
    <name evidence="8" type="primary">tilS</name>
    <name evidence="10" type="ORF">AWR27_11990</name>
</gene>
<keyword evidence="5 8" id="KW-0547">Nucleotide-binding</keyword>
<evidence type="ECO:0000256" key="4">
    <source>
        <dbReference type="ARBA" id="ARBA00022694"/>
    </source>
</evidence>
<comment type="similarity">
    <text evidence="8">Belongs to the tRNA(Ile)-lysidine synthase family.</text>
</comment>
<feature type="domain" description="Lysidine-tRNA(Ile) synthetase C-terminal" evidence="9">
    <location>
        <begin position="370"/>
        <end position="441"/>
    </location>
</feature>
<dbReference type="Pfam" id="PF01171">
    <property type="entry name" value="ATP_bind_3"/>
    <property type="match status" value="1"/>
</dbReference>
<keyword evidence="11" id="KW-1185">Reference proteome</keyword>
<dbReference type="InterPro" id="IPR011063">
    <property type="entry name" value="TilS/TtcA_N"/>
</dbReference>
<dbReference type="NCBIfam" id="TIGR02432">
    <property type="entry name" value="lysidine_TilS_N"/>
    <property type="match status" value="1"/>
</dbReference>
<dbReference type="KEGG" id="smon:AWR27_11990"/>
<sequence>MLTDRFLGYINEQKLFAPTDCVLLAVSGGVDSVVMTDLFGAIHQPFAIAHVNFGLRGDESDADAVFVQNIADRYGVPFHLTRFDTATVAAERGISIQMAARELRYNWFTALLREHGYAWVATAHHQNDVFETLLLNLTRGTGLAGLHGILPRSGPVVRPLLFATRNDLAVYAQQTGLVHREDSSNAEDKYARNRIRHQVVPVLTDLNPGLLTDTLPRTVERLRAAEVLVQTELARSWHALVTKQNDAIFIPADALLTLPEPGFRLAEWLRPYGFGPEPVAQMLNALSRQSGQAFLSATHRITHERAGLLLEPLPVAADYELVLTEWPDTPIDVAGQFQLTVSCFDKPDDFRPPADAALACLDADRLTFPIIIRPWRQGDRFRPLGLSGTKLVSDLLNDLKISRSEREQTAVLLSGGDIAWVVGRRIGHRFRVTGETNRVCWLMKAD</sequence>
<accession>A0A1P9WXA9</accession>
<evidence type="ECO:0000256" key="2">
    <source>
        <dbReference type="ARBA" id="ARBA00022490"/>
    </source>
</evidence>
<dbReference type="SMART" id="SM00977">
    <property type="entry name" value="TilS_C"/>
    <property type="match status" value="1"/>
</dbReference>
<dbReference type="Pfam" id="PF11734">
    <property type="entry name" value="TilS_C"/>
    <property type="match status" value="1"/>
</dbReference>
<comment type="subcellular location">
    <subcellularLocation>
        <location evidence="1 8">Cytoplasm</location>
    </subcellularLocation>
</comment>
<evidence type="ECO:0000256" key="6">
    <source>
        <dbReference type="ARBA" id="ARBA00022840"/>
    </source>
</evidence>
<dbReference type="InterPro" id="IPR012094">
    <property type="entry name" value="tRNA_Ile_lys_synt"/>
</dbReference>
<evidence type="ECO:0000256" key="5">
    <source>
        <dbReference type="ARBA" id="ARBA00022741"/>
    </source>
</evidence>
<dbReference type="Gene3D" id="3.40.50.620">
    <property type="entry name" value="HUPs"/>
    <property type="match status" value="1"/>
</dbReference>
<name>A0A1P9WXA9_9BACT</name>
<dbReference type="OrthoDB" id="9807403at2"/>
<dbReference type="SUPFAM" id="SSF56037">
    <property type="entry name" value="PheT/TilS domain"/>
    <property type="match status" value="1"/>
</dbReference>